<gene>
    <name evidence="3" type="primary">bipA</name>
    <name evidence="5" type="ORF">GCM10015535_16550</name>
</gene>
<dbReference type="InterPro" id="IPR042116">
    <property type="entry name" value="TypA/BipA_C"/>
</dbReference>
<dbReference type="PRINTS" id="PR00315">
    <property type="entry name" value="ELONGATNFCT"/>
</dbReference>
<evidence type="ECO:0000259" key="4">
    <source>
        <dbReference type="PROSITE" id="PS51722"/>
    </source>
</evidence>
<comment type="similarity">
    <text evidence="3">Belongs to the TRAFAC class translation factor GTPase superfamily. Classic translation factor GTPase family. BipA subfamily.</text>
</comment>
<dbReference type="Proteomes" id="UP000660675">
    <property type="component" value="Unassembled WGS sequence"/>
</dbReference>
<evidence type="ECO:0000313" key="6">
    <source>
        <dbReference type="Proteomes" id="UP000660675"/>
    </source>
</evidence>
<comment type="subcellular location">
    <subcellularLocation>
        <location evidence="3">Cytoplasm</location>
    </subcellularLocation>
    <text evidence="3">Binds to ribosomes.</text>
</comment>
<feature type="binding site" evidence="3">
    <location>
        <begin position="138"/>
        <end position="141"/>
    </location>
    <ligand>
        <name>GTP</name>
        <dbReference type="ChEBI" id="CHEBI:37565"/>
    </ligand>
</feature>
<feature type="domain" description="Tr-type G" evidence="4">
    <location>
        <begin position="5"/>
        <end position="214"/>
    </location>
</feature>
<sequence>MPTRHDIRNVAIVAHVDHGKTTLVDAMLRQAGAFAAHAAENLDERMMDSNDLEREKGITILAKNTAVKYHPKDGGDPITINIIDTPGHADFGGEVERGLSMVDAVVLLVDASEGPLPQTRFVLRKALAAKMPVILCINKTDRPDSRIAEVVDETYDLFLDLDADEDQIEFPIVYACARDGVASLTKPEDGTVPADSDNLEPFFSTILAHVPAPEYDEDAPLQAHVTNLDADNFLGRIALCRVEQGELRKGQTVTWIKRDGTMSNVRITELLMTEALTRKPAEKAGPGDICAIAGIPDIMIGETLADPENPIALPLITVDEPAISMTIGTNTSPLVGKGGKGHKVTARQVKDRLDRELIGNVSLRVLDTERPDAWEVQGRGELALAILVEQMRREGFELTVGKPEVVTKQIDGKTHEPIERMTIDSPEEHLGAITQLMATRKGRMETMTNHGSGWVRMEWIVPSRGLIGFRTEFLTQTRGTGIAHSIFEGHEPWFGELRTRHNGSLVADRAGSVTPFAMVNLQERGVIFTEAGTEVYEGMIIGENSRADDMDVNITKEKKLTNMRAASADTTENVVPARKLSLEQSLEFCREDECIEVTPETVRIRKVVLDQKERGRAASRAKR</sequence>
<dbReference type="Pfam" id="PF03144">
    <property type="entry name" value="GTP_EFTU_D2"/>
    <property type="match status" value="1"/>
</dbReference>
<dbReference type="Gene3D" id="2.40.30.10">
    <property type="entry name" value="Translation factors"/>
    <property type="match status" value="1"/>
</dbReference>
<dbReference type="CDD" id="cd01891">
    <property type="entry name" value="TypA_BipA"/>
    <property type="match status" value="1"/>
</dbReference>
<comment type="caution">
    <text evidence="5">The sequence shown here is derived from an EMBL/GenBank/DDBJ whole genome shotgun (WGS) entry which is preliminary data.</text>
</comment>
<dbReference type="Gene3D" id="3.40.50.300">
    <property type="entry name" value="P-loop containing nucleotide triphosphate hydrolases"/>
    <property type="match status" value="1"/>
</dbReference>
<dbReference type="RefSeq" id="WP_189542645.1">
    <property type="nucleotide sequence ID" value="NZ_BMTF01000004.1"/>
</dbReference>
<comment type="subunit">
    <text evidence="3">Monomer.</text>
</comment>
<proteinExistence type="inferred from homology"/>
<dbReference type="NCBIfam" id="TIGR01394">
    <property type="entry name" value="TypA_BipA"/>
    <property type="match status" value="1"/>
</dbReference>
<evidence type="ECO:0000313" key="5">
    <source>
        <dbReference type="EMBL" id="GGV79595.1"/>
    </source>
</evidence>
<evidence type="ECO:0000256" key="2">
    <source>
        <dbReference type="ARBA" id="ARBA00023134"/>
    </source>
</evidence>
<dbReference type="InterPro" id="IPR000795">
    <property type="entry name" value="T_Tr_GTP-bd_dom"/>
</dbReference>
<dbReference type="InterPro" id="IPR031157">
    <property type="entry name" value="G_TR_CS"/>
</dbReference>
<dbReference type="InterPro" id="IPR000640">
    <property type="entry name" value="EFG_V-like"/>
</dbReference>
<dbReference type="Gene3D" id="3.30.70.870">
    <property type="entry name" value="Elongation Factor G (Translational Gtpase), domain 3"/>
    <property type="match status" value="1"/>
</dbReference>
<dbReference type="InterPro" id="IPR006298">
    <property type="entry name" value="BipA"/>
</dbReference>
<dbReference type="Gene3D" id="2.40.50.250">
    <property type="entry name" value="bipa protein"/>
    <property type="match status" value="1"/>
</dbReference>
<keyword evidence="6" id="KW-1185">Reference proteome</keyword>
<dbReference type="InterPro" id="IPR047043">
    <property type="entry name" value="BipA_III"/>
</dbReference>
<keyword evidence="3" id="KW-0963">Cytoplasm</keyword>
<dbReference type="InterPro" id="IPR035651">
    <property type="entry name" value="BipA_V"/>
</dbReference>
<comment type="catalytic activity">
    <reaction evidence="3">
        <text>GTP + H2O = GDP + phosphate + H(+)</text>
        <dbReference type="Rhea" id="RHEA:19669"/>
        <dbReference type="ChEBI" id="CHEBI:15377"/>
        <dbReference type="ChEBI" id="CHEBI:15378"/>
        <dbReference type="ChEBI" id="CHEBI:37565"/>
        <dbReference type="ChEBI" id="CHEBI:43474"/>
        <dbReference type="ChEBI" id="CHEBI:58189"/>
    </reaction>
</comment>
<reference evidence="6" key="1">
    <citation type="journal article" date="2019" name="Int. J. Syst. Evol. Microbiol.">
        <title>The Global Catalogue of Microorganisms (GCM) 10K type strain sequencing project: providing services to taxonomists for standard genome sequencing and annotation.</title>
        <authorList>
            <consortium name="The Broad Institute Genomics Platform"/>
            <consortium name="The Broad Institute Genome Sequencing Center for Infectious Disease"/>
            <person name="Wu L."/>
            <person name="Ma J."/>
        </authorList>
    </citation>
    <scope>NUCLEOTIDE SEQUENCE [LARGE SCALE GENOMIC DNA]</scope>
    <source>
        <strain evidence="6">JCM 4376</strain>
    </source>
</reference>
<accession>A0ABQ2VUT0</accession>
<dbReference type="CDD" id="cd03691">
    <property type="entry name" value="BipA_TypA_II"/>
    <property type="match status" value="1"/>
</dbReference>
<protein>
    <recommendedName>
        <fullName evidence="3">Large ribosomal subunit assembly factor BipA</fullName>
        <ecNumber evidence="3">3.6.5.-</ecNumber>
    </recommendedName>
    <alternativeName>
        <fullName evidence="3">GTP-binding protein BipA</fullName>
    </alternativeName>
</protein>
<feature type="binding site" evidence="3">
    <location>
        <begin position="17"/>
        <end position="22"/>
    </location>
    <ligand>
        <name>GTP</name>
        <dbReference type="ChEBI" id="CHEBI:37565"/>
    </ligand>
</feature>
<dbReference type="CDD" id="cd03710">
    <property type="entry name" value="BipA_TypA_C"/>
    <property type="match status" value="1"/>
</dbReference>
<dbReference type="NCBIfam" id="TIGR00231">
    <property type="entry name" value="small_GTP"/>
    <property type="match status" value="1"/>
</dbReference>
<evidence type="ECO:0000256" key="1">
    <source>
        <dbReference type="ARBA" id="ARBA00022741"/>
    </source>
</evidence>
<dbReference type="InterPro" id="IPR004161">
    <property type="entry name" value="EFTu-like_2"/>
</dbReference>
<dbReference type="SUPFAM" id="SSF52540">
    <property type="entry name" value="P-loop containing nucleoside triphosphate hydrolases"/>
    <property type="match status" value="1"/>
</dbReference>
<comment type="function">
    <text evidence="3">A 50S ribosomal subunit assembly protein with GTPase activity, required for 50S subunit assembly at low temperatures, may also play a role in translation. Binds GTP and analogs. Binds the 70S ribosome between the 30S and 50S subunits, in a similar position as ribosome-bound EF-G; it contacts a number of ribosomal proteins, both rRNAs and the A-site tRNA.</text>
</comment>
<dbReference type="Pfam" id="PF21018">
    <property type="entry name" value="BipA_C"/>
    <property type="match status" value="1"/>
</dbReference>
<dbReference type="SUPFAM" id="SSF50447">
    <property type="entry name" value="Translation proteins"/>
    <property type="match status" value="1"/>
</dbReference>
<keyword evidence="3" id="KW-0694">RNA-binding</keyword>
<dbReference type="InterPro" id="IPR048876">
    <property type="entry name" value="BipA_C"/>
</dbReference>
<keyword evidence="3" id="KW-0820">tRNA-binding</keyword>
<keyword evidence="3" id="KW-0378">Hydrolase</keyword>
<evidence type="ECO:0000256" key="3">
    <source>
        <dbReference type="HAMAP-Rule" id="MF_00849"/>
    </source>
</evidence>
<dbReference type="PROSITE" id="PS51722">
    <property type="entry name" value="G_TR_2"/>
    <property type="match status" value="1"/>
</dbReference>
<dbReference type="InterPro" id="IPR005225">
    <property type="entry name" value="Small_GTP-bd"/>
</dbReference>
<dbReference type="PANTHER" id="PTHR42908:SF8">
    <property type="entry name" value="TR-TYPE G DOMAIN-CONTAINING PROTEIN"/>
    <property type="match status" value="1"/>
</dbReference>
<name>A0ABQ2VUT0_9ACTN</name>
<keyword evidence="1 3" id="KW-0547">Nucleotide-binding</keyword>
<dbReference type="PROSITE" id="PS00301">
    <property type="entry name" value="G_TR_1"/>
    <property type="match status" value="1"/>
</dbReference>
<dbReference type="InterPro" id="IPR009000">
    <property type="entry name" value="Transl_B-barrel_sf"/>
</dbReference>
<dbReference type="InterPro" id="IPR027417">
    <property type="entry name" value="P-loop_NTPase"/>
</dbReference>
<dbReference type="InterPro" id="IPR047041">
    <property type="entry name" value="BipA_GTP-bd_dom"/>
</dbReference>
<dbReference type="Pfam" id="PF00009">
    <property type="entry name" value="GTP_EFTU"/>
    <property type="match status" value="1"/>
</dbReference>
<dbReference type="Pfam" id="PF00679">
    <property type="entry name" value="EFG_C"/>
    <property type="match status" value="1"/>
</dbReference>
<dbReference type="EC" id="3.6.5.-" evidence="3"/>
<organism evidence="5 6">
    <name type="scientific">Streptomyces gelaticus</name>
    <dbReference type="NCBI Taxonomy" id="285446"/>
    <lineage>
        <taxon>Bacteria</taxon>
        <taxon>Bacillati</taxon>
        <taxon>Actinomycetota</taxon>
        <taxon>Actinomycetes</taxon>
        <taxon>Kitasatosporales</taxon>
        <taxon>Streptomycetaceae</taxon>
        <taxon>Streptomyces</taxon>
    </lineage>
</organism>
<dbReference type="PANTHER" id="PTHR42908">
    <property type="entry name" value="TRANSLATION ELONGATION FACTOR-RELATED"/>
    <property type="match status" value="1"/>
</dbReference>
<dbReference type="InterPro" id="IPR035647">
    <property type="entry name" value="EFG_III/V"/>
</dbReference>
<dbReference type="HAMAP" id="MF_00849">
    <property type="entry name" value="BipA"/>
    <property type="match status" value="1"/>
</dbReference>
<dbReference type="SUPFAM" id="SSF54980">
    <property type="entry name" value="EF-G C-terminal domain-like"/>
    <property type="match status" value="2"/>
</dbReference>
<dbReference type="Gene3D" id="3.30.70.240">
    <property type="match status" value="1"/>
</dbReference>
<dbReference type="EMBL" id="BMTF01000004">
    <property type="protein sequence ID" value="GGV79595.1"/>
    <property type="molecule type" value="Genomic_DNA"/>
</dbReference>
<dbReference type="InterPro" id="IPR047042">
    <property type="entry name" value="BipA_II"/>
</dbReference>
<dbReference type="CDD" id="cd16263">
    <property type="entry name" value="BipA_III"/>
    <property type="match status" value="1"/>
</dbReference>
<keyword evidence="2 3" id="KW-0342">GTP-binding</keyword>
<keyword evidence="3" id="KW-0699">rRNA-binding</keyword>
<keyword evidence="3" id="KW-0690">Ribosome biogenesis</keyword>